<feature type="compositionally biased region" description="Basic and acidic residues" evidence="1">
    <location>
        <begin position="60"/>
        <end position="82"/>
    </location>
</feature>
<dbReference type="STRING" id="150374.A0A0N0RT55"/>
<dbReference type="AlphaFoldDB" id="A0A0N0RT55"/>
<name>A0A0N0RT55_ESCWE</name>
<evidence type="ECO:0000313" key="4">
    <source>
        <dbReference type="Proteomes" id="UP000053831"/>
    </source>
</evidence>
<dbReference type="InterPro" id="IPR008984">
    <property type="entry name" value="SMAD_FHA_dom_sf"/>
</dbReference>
<organism evidence="3 4">
    <name type="scientific">Escovopsis weberi</name>
    <dbReference type="NCBI Taxonomy" id="150374"/>
    <lineage>
        <taxon>Eukaryota</taxon>
        <taxon>Fungi</taxon>
        <taxon>Dikarya</taxon>
        <taxon>Ascomycota</taxon>
        <taxon>Pezizomycotina</taxon>
        <taxon>Sordariomycetes</taxon>
        <taxon>Hypocreomycetidae</taxon>
        <taxon>Hypocreales</taxon>
        <taxon>Hypocreaceae</taxon>
        <taxon>Escovopsis</taxon>
    </lineage>
</organism>
<keyword evidence="4" id="KW-1185">Reference proteome</keyword>
<dbReference type="PROSITE" id="PS50006">
    <property type="entry name" value="FHA_DOMAIN"/>
    <property type="match status" value="1"/>
</dbReference>
<comment type="caution">
    <text evidence="3">The sequence shown here is derived from an EMBL/GenBank/DDBJ whole genome shotgun (WGS) entry which is preliminary data.</text>
</comment>
<dbReference type="SMART" id="SM00240">
    <property type="entry name" value="FHA"/>
    <property type="match status" value="1"/>
</dbReference>
<evidence type="ECO:0000256" key="1">
    <source>
        <dbReference type="SAM" id="MobiDB-lite"/>
    </source>
</evidence>
<dbReference type="FunFam" id="2.60.200.20:FF:000038">
    <property type="entry name" value="FHA domain-containing protein SNIP1"/>
    <property type="match status" value="1"/>
</dbReference>
<protein>
    <submittedName>
        <fullName evidence="3">FHA domain-containing protein DDL</fullName>
    </submittedName>
</protein>
<accession>A0A0N0RT55</accession>
<dbReference type="SUPFAM" id="SSF49879">
    <property type="entry name" value="SMAD/FHA domain"/>
    <property type="match status" value="1"/>
</dbReference>
<evidence type="ECO:0000259" key="2">
    <source>
        <dbReference type="PROSITE" id="PS50006"/>
    </source>
</evidence>
<dbReference type="CDD" id="cd22676">
    <property type="entry name" value="FHA_SNIP1_DDL-like"/>
    <property type="match status" value="1"/>
</dbReference>
<proteinExistence type="predicted"/>
<reference evidence="3 4" key="1">
    <citation type="submission" date="2015-07" db="EMBL/GenBank/DDBJ databases">
        <title>The genome of the fungus Escovopsis weberi, a specialized disease agent of ant agriculture.</title>
        <authorList>
            <person name="de Man T.J."/>
            <person name="Stajich J.E."/>
            <person name="Kubicek C.P."/>
            <person name="Chenthamara K."/>
            <person name="Atanasova L."/>
            <person name="Druzhinina I.S."/>
            <person name="Birnbaum S."/>
            <person name="Barribeau S.M."/>
            <person name="Teiling C."/>
            <person name="Suen G."/>
            <person name="Currie C."/>
            <person name="Gerardo N.M."/>
        </authorList>
    </citation>
    <scope>NUCLEOTIDE SEQUENCE [LARGE SCALE GENOMIC DNA]</scope>
</reference>
<evidence type="ECO:0000313" key="3">
    <source>
        <dbReference type="EMBL" id="KOS18179.1"/>
    </source>
</evidence>
<feature type="region of interest" description="Disordered" evidence="1">
    <location>
        <begin position="1"/>
        <end position="146"/>
    </location>
</feature>
<dbReference type="InterPro" id="IPR000253">
    <property type="entry name" value="FHA_dom"/>
</dbReference>
<dbReference type="Gene3D" id="2.60.200.20">
    <property type="match status" value="1"/>
</dbReference>
<dbReference type="Pfam" id="PF00498">
    <property type="entry name" value="FHA"/>
    <property type="match status" value="1"/>
</dbReference>
<dbReference type="OrthoDB" id="444265at2759"/>
<dbReference type="InterPro" id="IPR050923">
    <property type="entry name" value="Cell_Proc_Reg/RNA_Proc"/>
</dbReference>
<dbReference type="PANTHER" id="PTHR23308">
    <property type="entry name" value="NUCLEAR INHIBITOR OF PROTEIN PHOSPHATASE-1"/>
    <property type="match status" value="1"/>
</dbReference>
<dbReference type="Proteomes" id="UP000053831">
    <property type="component" value="Unassembled WGS sequence"/>
</dbReference>
<gene>
    <name evidence="3" type="ORF">ESCO_002699</name>
</gene>
<feature type="compositionally biased region" description="Low complexity" evidence="1">
    <location>
        <begin position="119"/>
        <end position="133"/>
    </location>
</feature>
<feature type="domain" description="FHA" evidence="2">
    <location>
        <begin position="235"/>
        <end position="298"/>
    </location>
</feature>
<feature type="compositionally biased region" description="Basic and acidic residues" evidence="1">
    <location>
        <begin position="1"/>
        <end position="52"/>
    </location>
</feature>
<dbReference type="EMBL" id="LGSR01000022">
    <property type="protein sequence ID" value="KOS18179.1"/>
    <property type="molecule type" value="Genomic_DNA"/>
</dbReference>
<sequence>MASDHERGLERPRRRRDDRDGERSRHHDDSRDRQSRRSHRDKDHGRDRDRRRSSDRRRSRSPEADARRRPRSREDREDSHDPRGRRRRSREDADASRSRHRHRHRHENDDTETPEDASRAVVPAPRNARSRPSPVRRKGPLPSQQDSFAVTHIKEGEVEGPKEPAAPKERPNWGNTGRLAALSNSVAQADGTSIVLKYHEPVEARKPSPRDEWRLFVFKGGEVLDTIALGARSCWLVGREAAVVDLAAEHPSVSKQHAVIQFRHTERRNEFGDRVGRVRPYLIDLESANGTLLNGGRVPESRYLELRDKDMVQFGQSTREYVIMLAPNY</sequence>